<feature type="compositionally biased region" description="Basic and acidic residues" evidence="1">
    <location>
        <begin position="232"/>
        <end position="248"/>
    </location>
</feature>
<name>A0A261FV93_9BIFI</name>
<reference evidence="2 3" key="1">
    <citation type="journal article" date="2017" name="BMC Genomics">
        <title>Comparative genomic and phylogenomic analyses of the Bifidobacteriaceae family.</title>
        <authorList>
            <person name="Lugli G.A."/>
            <person name="Milani C."/>
            <person name="Turroni F."/>
            <person name="Duranti S."/>
            <person name="Mancabelli L."/>
            <person name="Mangifesta M."/>
            <person name="Ferrario C."/>
            <person name="Modesto M."/>
            <person name="Mattarelli P."/>
            <person name="Jiri K."/>
            <person name="van Sinderen D."/>
            <person name="Ventura M."/>
        </authorList>
    </citation>
    <scope>NUCLEOTIDE SEQUENCE [LARGE SCALE GENOMIC DNA]</scope>
    <source>
        <strain evidence="2 3">DSM 100202</strain>
    </source>
</reference>
<dbReference type="AlphaFoldDB" id="A0A261FV93"/>
<dbReference type="EMBL" id="MWWY01000043">
    <property type="protein sequence ID" value="OZG62895.1"/>
    <property type="molecule type" value="Genomic_DNA"/>
</dbReference>
<evidence type="ECO:0000313" key="3">
    <source>
        <dbReference type="Proteomes" id="UP000216074"/>
    </source>
</evidence>
<dbReference type="Proteomes" id="UP000216074">
    <property type="component" value="Unassembled WGS sequence"/>
</dbReference>
<evidence type="ECO:0000256" key="1">
    <source>
        <dbReference type="SAM" id="MobiDB-lite"/>
    </source>
</evidence>
<feature type="compositionally biased region" description="Polar residues" evidence="1">
    <location>
        <begin position="34"/>
        <end position="43"/>
    </location>
</feature>
<organism evidence="2 3">
    <name type="scientific">Bifidobacterium hapali</name>
    <dbReference type="NCBI Taxonomy" id="1630172"/>
    <lineage>
        <taxon>Bacteria</taxon>
        <taxon>Bacillati</taxon>
        <taxon>Actinomycetota</taxon>
        <taxon>Actinomycetes</taxon>
        <taxon>Bifidobacteriales</taxon>
        <taxon>Bifidobacteriaceae</taxon>
        <taxon>Bifidobacterium</taxon>
    </lineage>
</organism>
<sequence>MTASTDNADTATTITTITPIARNVTGSGTGVTGPDNTGITDNTVGEPGVPSSATAASQVPHSDIMTEDGVLVTKPLRPDIDLTDPRLGMKIAAERLSIVRYVFLVQIEDGIASAAQRASLEYADAVLIGWPDEHSDEVVDLTADQLHTVREQMELMEQYIRKFSAMERNGDVDGMTDTLIRVTERVAEVRRLYQPDFALPTFAEIRRVVQDEWNEDMGKIDPQESEPTAGEIARESRDADREQEGETA</sequence>
<keyword evidence="3" id="KW-1185">Reference proteome</keyword>
<feature type="region of interest" description="Disordered" evidence="1">
    <location>
        <begin position="216"/>
        <end position="248"/>
    </location>
</feature>
<proteinExistence type="predicted"/>
<comment type="caution">
    <text evidence="2">The sequence shown here is derived from an EMBL/GenBank/DDBJ whole genome shotgun (WGS) entry which is preliminary data.</text>
</comment>
<feature type="region of interest" description="Disordered" evidence="1">
    <location>
        <begin position="23"/>
        <end position="59"/>
    </location>
</feature>
<evidence type="ECO:0000313" key="2">
    <source>
        <dbReference type="EMBL" id="OZG62895.1"/>
    </source>
</evidence>
<accession>A0A261FV93</accession>
<protein>
    <submittedName>
        <fullName evidence="2">Phosphoribosylglycinamide synthetase</fullName>
    </submittedName>
</protein>
<gene>
    <name evidence="2" type="ORF">BHAP_1998</name>
</gene>